<reference evidence="8 9" key="1">
    <citation type="submission" date="2020-03" db="EMBL/GenBank/DDBJ databases">
        <title>Bradyrhizobium diversity isolated from nodules of Muelleranthus trifoliolatus.</title>
        <authorList>
            <person name="Klepa M."/>
            <person name="Helene L."/>
            <person name="Hungria M."/>
        </authorList>
    </citation>
    <scope>NUCLEOTIDE SEQUENCE [LARGE SCALE GENOMIC DNA]</scope>
    <source>
        <strain evidence="8 9">WSM 1744</strain>
    </source>
</reference>
<evidence type="ECO:0000256" key="3">
    <source>
        <dbReference type="ARBA" id="ARBA00007588"/>
    </source>
</evidence>
<dbReference type="GO" id="GO:0016491">
    <property type="term" value="F:oxidoreductase activity"/>
    <property type="evidence" value="ECO:0007669"/>
    <property type="project" value="UniProtKB-KW"/>
</dbReference>
<keyword evidence="4" id="KW-0285">Flavoprotein</keyword>
<dbReference type="InterPro" id="IPR025700">
    <property type="entry name" value="Lys/Orn_oxygenase"/>
</dbReference>
<evidence type="ECO:0000313" key="9">
    <source>
        <dbReference type="Proteomes" id="UP000528734"/>
    </source>
</evidence>
<dbReference type="GO" id="GO:0006879">
    <property type="term" value="P:intracellular iron ion homeostasis"/>
    <property type="evidence" value="ECO:0007669"/>
    <property type="project" value="TreeGrafter"/>
</dbReference>
<keyword evidence="6" id="KW-0521">NADP</keyword>
<dbReference type="Gene3D" id="3.50.50.60">
    <property type="entry name" value="FAD/NAD(P)-binding domain"/>
    <property type="match status" value="1"/>
</dbReference>
<accession>A0A7Y4H4R0</accession>
<evidence type="ECO:0000256" key="1">
    <source>
        <dbReference type="ARBA" id="ARBA00001974"/>
    </source>
</evidence>
<dbReference type="EMBL" id="JAAVLW010000004">
    <property type="protein sequence ID" value="NOJ47631.1"/>
    <property type="molecule type" value="Genomic_DNA"/>
</dbReference>
<protein>
    <submittedName>
        <fullName evidence="8">Lysine N(6)-hydroxylase/L-ornithine N(5)-oxygenase family protein</fullName>
    </submittedName>
</protein>
<keyword evidence="5" id="KW-0274">FAD</keyword>
<dbReference type="PANTHER" id="PTHR42802">
    <property type="entry name" value="MONOOXYGENASE"/>
    <property type="match status" value="1"/>
</dbReference>
<name>A0A7Y4H4R0_9BRAD</name>
<evidence type="ECO:0000256" key="7">
    <source>
        <dbReference type="ARBA" id="ARBA00023002"/>
    </source>
</evidence>
<dbReference type="AlphaFoldDB" id="A0A7Y4H4R0"/>
<comment type="caution">
    <text evidence="8">The sequence shown here is derived from an EMBL/GenBank/DDBJ whole genome shotgun (WGS) entry which is preliminary data.</text>
</comment>
<dbReference type="PANTHER" id="PTHR42802:SF1">
    <property type="entry name" value="L-ORNITHINE N(5)-MONOOXYGENASE"/>
    <property type="match status" value="1"/>
</dbReference>
<evidence type="ECO:0000256" key="4">
    <source>
        <dbReference type="ARBA" id="ARBA00022630"/>
    </source>
</evidence>
<evidence type="ECO:0000256" key="6">
    <source>
        <dbReference type="ARBA" id="ARBA00022857"/>
    </source>
</evidence>
<gene>
    <name evidence="8" type="ORF">HCN50_15460</name>
</gene>
<evidence type="ECO:0000256" key="5">
    <source>
        <dbReference type="ARBA" id="ARBA00022827"/>
    </source>
</evidence>
<dbReference type="Pfam" id="PF13434">
    <property type="entry name" value="Lys_Orn_oxgnase"/>
    <property type="match status" value="1"/>
</dbReference>
<evidence type="ECO:0000313" key="8">
    <source>
        <dbReference type="EMBL" id="NOJ47631.1"/>
    </source>
</evidence>
<proteinExistence type="inferred from homology"/>
<comment type="cofactor">
    <cofactor evidence="1">
        <name>FAD</name>
        <dbReference type="ChEBI" id="CHEBI:57692"/>
    </cofactor>
</comment>
<organism evidence="8 9">
    <name type="scientific">Bradyrhizobium archetypum</name>
    <dbReference type="NCBI Taxonomy" id="2721160"/>
    <lineage>
        <taxon>Bacteria</taxon>
        <taxon>Pseudomonadati</taxon>
        <taxon>Pseudomonadota</taxon>
        <taxon>Alphaproteobacteria</taxon>
        <taxon>Hyphomicrobiales</taxon>
        <taxon>Nitrobacteraceae</taxon>
        <taxon>Bradyrhizobium</taxon>
    </lineage>
</organism>
<sequence>MLDPLWGGPTSLCQPYAGGMLLPGSDMQISFLKDLVSLRDPTSPFTFLNYLHKRGRFAGFHQLPDVLSKPA</sequence>
<keyword evidence="9" id="KW-1185">Reference proteome</keyword>
<keyword evidence="7" id="KW-0560">Oxidoreductase</keyword>
<evidence type="ECO:0000256" key="2">
    <source>
        <dbReference type="ARBA" id="ARBA00004924"/>
    </source>
</evidence>
<comment type="similarity">
    <text evidence="3">Belongs to the lysine N(6)-hydroxylase/L-ornithine N(5)-oxygenase family.</text>
</comment>
<dbReference type="Proteomes" id="UP000528734">
    <property type="component" value="Unassembled WGS sequence"/>
</dbReference>
<dbReference type="InterPro" id="IPR036188">
    <property type="entry name" value="FAD/NAD-bd_sf"/>
</dbReference>
<comment type="pathway">
    <text evidence="2">Siderophore biosynthesis.</text>
</comment>